<dbReference type="GO" id="GO:0001401">
    <property type="term" value="C:SAM complex"/>
    <property type="evidence" value="ECO:0007669"/>
    <property type="project" value="InterPro"/>
</dbReference>
<dbReference type="Proteomes" id="UP001338582">
    <property type="component" value="Chromosome 5"/>
</dbReference>
<reference evidence="2 3" key="1">
    <citation type="submission" date="2023-10" db="EMBL/GenBank/DDBJ databases">
        <title>Draft Genome Sequence of Candida saopaulonensis from a very Premature Infant with Sepsis.</title>
        <authorList>
            <person name="Ning Y."/>
            <person name="Dai R."/>
            <person name="Xiao M."/>
            <person name="Xu Y."/>
            <person name="Yan Q."/>
            <person name="Zhang L."/>
        </authorList>
    </citation>
    <scope>NUCLEOTIDE SEQUENCE [LARGE SCALE GENOMIC DNA]</scope>
    <source>
        <strain evidence="2 3">19XY460</strain>
    </source>
</reference>
<dbReference type="GeneID" id="88175059"/>
<evidence type="ECO:0000313" key="2">
    <source>
        <dbReference type="EMBL" id="WPK26637.1"/>
    </source>
</evidence>
<proteinExistence type="predicted"/>
<keyword evidence="3" id="KW-1185">Reference proteome</keyword>
<dbReference type="KEGG" id="asau:88175059"/>
<feature type="domain" description="Mitochondrial outer membrane transport complex Sam37/metaxin N-terminal" evidence="1">
    <location>
        <begin position="29"/>
        <end position="156"/>
    </location>
</feature>
<dbReference type="InterPro" id="IPR019564">
    <property type="entry name" value="Sam37/metaxin_N"/>
</dbReference>
<evidence type="ECO:0000259" key="1">
    <source>
        <dbReference type="Pfam" id="PF10568"/>
    </source>
</evidence>
<organism evidence="2 3">
    <name type="scientific">Australozyma saopauloensis</name>
    <dbReference type="NCBI Taxonomy" id="291208"/>
    <lineage>
        <taxon>Eukaryota</taxon>
        <taxon>Fungi</taxon>
        <taxon>Dikarya</taxon>
        <taxon>Ascomycota</taxon>
        <taxon>Saccharomycotina</taxon>
        <taxon>Pichiomycetes</taxon>
        <taxon>Metschnikowiaceae</taxon>
        <taxon>Australozyma</taxon>
    </lineage>
</organism>
<accession>A0AAX4HFH7</accession>
<dbReference type="AlphaFoldDB" id="A0AAX4HFH7"/>
<dbReference type="EMBL" id="CP138898">
    <property type="protein sequence ID" value="WPK26637.1"/>
    <property type="molecule type" value="Genomic_DNA"/>
</dbReference>
<sequence length="339" mass="38977">MPSKTLELHIWGRESEVALIDPESRACVWLLFLHLTPFNTQFSVITSCNTNLADTRKLPLLVVKNGNEIMKHEGFYSIVEFVSTLHPADLKFIPNTRMNSTELLVNLTLTKYIQDTFHYINQYNLYVNTRNYELYTRKMFSSLLPFPMYYNQPLKFHTHACDQVKVVGLSSSLAGFLGLSGGVPDTDFDEEDESNTVAISALHEKVLLAKDKDRTLLRESRMTIRCLNLLDGYVSHVMALFKELNPDSPVEFAHLFRPAKISASELLLYSYIYSMTHDVLPDRFVWKYLSEKFPPFARFSATITEALNESIVKDHFRAARDAEIPSLWNELKFMAPSLK</sequence>
<dbReference type="Pfam" id="PF10568">
    <property type="entry name" value="Tom37"/>
    <property type="match status" value="1"/>
</dbReference>
<evidence type="ECO:0000313" key="3">
    <source>
        <dbReference type="Proteomes" id="UP001338582"/>
    </source>
</evidence>
<protein>
    <recommendedName>
        <fullName evidence="1">Mitochondrial outer membrane transport complex Sam37/metaxin N-terminal domain-containing protein</fullName>
    </recommendedName>
</protein>
<dbReference type="RefSeq" id="XP_062879018.1">
    <property type="nucleotide sequence ID" value="XM_063022948.1"/>
</dbReference>
<name>A0AAX4HFH7_9ASCO</name>
<gene>
    <name evidence="2" type="ORF">PUMCH_003996</name>
</gene>